<dbReference type="SUPFAM" id="SSF53756">
    <property type="entry name" value="UDP-Glycosyltransferase/glycogen phosphorylase"/>
    <property type="match status" value="1"/>
</dbReference>
<dbReference type="WBParaSite" id="MhA1_Contig1435.frz3.gene2">
    <property type="protein sequence ID" value="MhA1_Contig1435.frz3.gene2"/>
    <property type="gene ID" value="MhA1_Contig1435.frz3.gene2"/>
</dbReference>
<sequence>MCSTRCNSSYIQNFETNHCNHVCQGLKFLNKYDEEFAKIFHFYQFEIENFEQIFKEKTPLIFVNYQPFIDFEMPEGYPEKVVNIGGIAISDNNEELSPIEIKALNNAESKDCLVYFSFGTIIDGHDINEQALFNIFNAFRLYKFIPQHMRNSCPDQFNRLLATFNLSQFVDSLPDHLKRHYDTF</sequence>
<dbReference type="AlphaFoldDB" id="A0A1I8B6F2"/>
<evidence type="ECO:0000313" key="1">
    <source>
        <dbReference type="Proteomes" id="UP000095281"/>
    </source>
</evidence>
<organism evidence="1 2">
    <name type="scientific">Meloidogyne hapla</name>
    <name type="common">Root-knot nematode worm</name>
    <dbReference type="NCBI Taxonomy" id="6305"/>
    <lineage>
        <taxon>Eukaryota</taxon>
        <taxon>Metazoa</taxon>
        <taxon>Ecdysozoa</taxon>
        <taxon>Nematoda</taxon>
        <taxon>Chromadorea</taxon>
        <taxon>Rhabditida</taxon>
        <taxon>Tylenchina</taxon>
        <taxon>Tylenchomorpha</taxon>
        <taxon>Tylenchoidea</taxon>
        <taxon>Meloidogynidae</taxon>
        <taxon>Meloidogyninae</taxon>
        <taxon>Meloidogyne</taxon>
    </lineage>
</organism>
<name>A0A1I8B6F2_MELHA</name>
<dbReference type="Proteomes" id="UP000095281">
    <property type="component" value="Unplaced"/>
</dbReference>
<proteinExistence type="predicted"/>
<reference evidence="2" key="1">
    <citation type="submission" date="2016-11" db="UniProtKB">
        <authorList>
            <consortium name="WormBaseParasite"/>
        </authorList>
    </citation>
    <scope>IDENTIFICATION</scope>
</reference>
<keyword evidence="1" id="KW-1185">Reference proteome</keyword>
<accession>A0A1I8B6F2</accession>
<protein>
    <submittedName>
        <fullName evidence="2">Glucuronosyltransferase</fullName>
    </submittedName>
</protein>
<evidence type="ECO:0000313" key="2">
    <source>
        <dbReference type="WBParaSite" id="MhA1_Contig1435.frz3.gene2"/>
    </source>
</evidence>